<accession>A0A8S5UBN9</accession>
<protein>
    <submittedName>
        <fullName evidence="1">Uncharacterized protein</fullName>
    </submittedName>
</protein>
<reference evidence="1" key="1">
    <citation type="journal article" date="2021" name="Proc. Natl. Acad. Sci. U.S.A.">
        <title>A Catalog of Tens of Thousands of Viruses from Human Metagenomes Reveals Hidden Associations with Chronic Diseases.</title>
        <authorList>
            <person name="Tisza M.J."/>
            <person name="Buck C.B."/>
        </authorList>
    </citation>
    <scope>NUCLEOTIDE SEQUENCE</scope>
    <source>
        <strain evidence="1">CtZkC8</strain>
    </source>
</reference>
<proteinExistence type="predicted"/>
<evidence type="ECO:0000313" key="1">
    <source>
        <dbReference type="EMBL" id="DAF91843.1"/>
    </source>
</evidence>
<dbReference type="EMBL" id="BK016062">
    <property type="protein sequence ID" value="DAF91843.1"/>
    <property type="molecule type" value="Genomic_DNA"/>
</dbReference>
<organism evidence="1">
    <name type="scientific">Podoviridae sp. ctZkC8</name>
    <dbReference type="NCBI Taxonomy" id="2825259"/>
    <lineage>
        <taxon>Viruses</taxon>
        <taxon>Duplodnaviria</taxon>
        <taxon>Heunggongvirae</taxon>
        <taxon>Uroviricota</taxon>
        <taxon>Caudoviricetes</taxon>
    </lineage>
</organism>
<name>A0A8S5UBN9_9CAUD</name>
<sequence>MKSEDTSDILFNKLFKFKLKRRYKDNKQKEYTTK</sequence>